<protein>
    <submittedName>
        <fullName evidence="1">Uncharacterized protein</fullName>
    </submittedName>
</protein>
<sequence length="63" mass="7239">MKSVRDFFKEFASLNNFPSPFTSSLTEDPLTGSEFHFFVKDAVNKSTITFMSFDETRANFTDI</sequence>
<dbReference type="EMBL" id="JBGFUD010027580">
    <property type="protein sequence ID" value="MFH4985045.1"/>
    <property type="molecule type" value="Genomic_DNA"/>
</dbReference>
<reference evidence="1 2" key="1">
    <citation type="submission" date="2024-08" db="EMBL/GenBank/DDBJ databases">
        <title>Gnathostoma spinigerum genome.</title>
        <authorList>
            <person name="Gonzalez-Bertolin B."/>
            <person name="Monzon S."/>
            <person name="Zaballos A."/>
            <person name="Jimenez P."/>
            <person name="Dekumyoy P."/>
            <person name="Varona S."/>
            <person name="Cuesta I."/>
            <person name="Sumanam S."/>
            <person name="Adisakwattana P."/>
            <person name="Gasser R.B."/>
            <person name="Hernandez-Gonzalez A."/>
            <person name="Young N.D."/>
            <person name="Perteguer M.J."/>
        </authorList>
    </citation>
    <scope>NUCLEOTIDE SEQUENCE [LARGE SCALE GENOMIC DNA]</scope>
    <source>
        <strain evidence="1">AL3</strain>
        <tissue evidence="1">Liver</tissue>
    </source>
</reference>
<organism evidence="1 2">
    <name type="scientific">Gnathostoma spinigerum</name>
    <dbReference type="NCBI Taxonomy" id="75299"/>
    <lineage>
        <taxon>Eukaryota</taxon>
        <taxon>Metazoa</taxon>
        <taxon>Ecdysozoa</taxon>
        <taxon>Nematoda</taxon>
        <taxon>Chromadorea</taxon>
        <taxon>Rhabditida</taxon>
        <taxon>Spirurina</taxon>
        <taxon>Gnathostomatomorpha</taxon>
        <taxon>Gnathostomatoidea</taxon>
        <taxon>Gnathostomatidae</taxon>
        <taxon>Gnathostoma</taxon>
    </lineage>
</organism>
<keyword evidence="2" id="KW-1185">Reference proteome</keyword>
<comment type="caution">
    <text evidence="1">The sequence shown here is derived from an EMBL/GenBank/DDBJ whole genome shotgun (WGS) entry which is preliminary data.</text>
</comment>
<proteinExistence type="predicted"/>
<evidence type="ECO:0000313" key="2">
    <source>
        <dbReference type="Proteomes" id="UP001608902"/>
    </source>
</evidence>
<name>A0ABD6EZT3_9BILA</name>
<gene>
    <name evidence="1" type="ORF">AB6A40_011754</name>
</gene>
<feature type="non-terminal residue" evidence="1">
    <location>
        <position position="63"/>
    </location>
</feature>
<evidence type="ECO:0000313" key="1">
    <source>
        <dbReference type="EMBL" id="MFH4985045.1"/>
    </source>
</evidence>
<accession>A0ABD6EZT3</accession>
<dbReference type="Proteomes" id="UP001608902">
    <property type="component" value="Unassembled WGS sequence"/>
</dbReference>
<dbReference type="AlphaFoldDB" id="A0ABD6EZT3"/>